<dbReference type="PANTHER" id="PTHR28090">
    <property type="entry name" value="PROTEIN ROT1"/>
    <property type="match status" value="1"/>
</dbReference>
<dbReference type="STRING" id="590646.G3B939"/>
<keyword evidence="7 10" id="KW-1133">Transmembrane helix</keyword>
<accession>G3B939</accession>
<feature type="transmembrane region" description="Helical" evidence="10">
    <location>
        <begin position="214"/>
        <end position="238"/>
    </location>
</feature>
<dbReference type="AlphaFoldDB" id="G3B939"/>
<comment type="function">
    <text evidence="9">Required for normal levels of the cell wall 1,6-beta-glucan. Involved in a protein folding machinery chaperoning proteins acting in various physiological processes including cell wall synthesis and lysis of autophagic bodies.</text>
</comment>
<dbReference type="GeneID" id="18250498"/>
<feature type="chain" id="PRO_5003442814" description="Protein ROT1" evidence="11">
    <location>
        <begin position="17"/>
        <end position="248"/>
    </location>
</feature>
<keyword evidence="8 9" id="KW-0472">Membrane</keyword>
<evidence type="ECO:0000256" key="9">
    <source>
        <dbReference type="PIRNR" id="PIRNR017290"/>
    </source>
</evidence>
<dbReference type="InterPro" id="IPR019623">
    <property type="entry name" value="Rot1"/>
</dbReference>
<keyword evidence="13" id="KW-1185">Reference proteome</keyword>
<dbReference type="GO" id="GO:0005789">
    <property type="term" value="C:endoplasmic reticulum membrane"/>
    <property type="evidence" value="ECO:0007669"/>
    <property type="project" value="UniProtKB-SubCell"/>
</dbReference>
<evidence type="ECO:0000256" key="3">
    <source>
        <dbReference type="ARBA" id="ARBA00017291"/>
    </source>
</evidence>
<evidence type="ECO:0000256" key="11">
    <source>
        <dbReference type="SAM" id="SignalP"/>
    </source>
</evidence>
<dbReference type="PIRSF" id="PIRSF017290">
    <property type="entry name" value="ROT1_prd"/>
    <property type="match status" value="1"/>
</dbReference>
<gene>
    <name evidence="12" type="ORF">CANTEDRAFT_95352</name>
</gene>
<reference evidence="12 13" key="1">
    <citation type="journal article" date="2011" name="Proc. Natl. Acad. Sci. U.S.A.">
        <title>Comparative genomics of xylose-fermenting fungi for enhanced biofuel production.</title>
        <authorList>
            <person name="Wohlbach D.J."/>
            <person name="Kuo A."/>
            <person name="Sato T.K."/>
            <person name="Potts K.M."/>
            <person name="Salamov A.A."/>
            <person name="LaButti K.M."/>
            <person name="Sun H."/>
            <person name="Clum A."/>
            <person name="Pangilinan J.L."/>
            <person name="Lindquist E.A."/>
            <person name="Lucas S."/>
            <person name="Lapidus A."/>
            <person name="Jin M."/>
            <person name="Gunawan C."/>
            <person name="Balan V."/>
            <person name="Dale B.E."/>
            <person name="Jeffries T.W."/>
            <person name="Zinkel R."/>
            <person name="Barry K.W."/>
            <person name="Grigoriev I.V."/>
            <person name="Gasch A.P."/>
        </authorList>
    </citation>
    <scope>NUCLEOTIDE SEQUENCE [LARGE SCALE GENOMIC DNA]</scope>
    <source>
        <strain evidence="13">ATCC 10573 / BCRC 21748 / CBS 615 / JCM 9827 / NBRC 10315 / NRRL Y-1498 / VKM Y-70</strain>
    </source>
</reference>
<comment type="subcellular location">
    <subcellularLocation>
        <location evidence="1">Endoplasmic reticulum membrane</location>
        <topology evidence="1">Single-pass type I membrane protein</topology>
    </subcellularLocation>
</comment>
<dbReference type="GO" id="GO:0051082">
    <property type="term" value="F:unfolded protein binding"/>
    <property type="evidence" value="ECO:0007669"/>
    <property type="project" value="TreeGrafter"/>
</dbReference>
<evidence type="ECO:0000256" key="6">
    <source>
        <dbReference type="ARBA" id="ARBA00022824"/>
    </source>
</evidence>
<evidence type="ECO:0000313" key="13">
    <source>
        <dbReference type="Proteomes" id="UP000000707"/>
    </source>
</evidence>
<dbReference type="EMBL" id="GL996527">
    <property type="protein sequence ID" value="EGV62455.1"/>
    <property type="molecule type" value="Genomic_DNA"/>
</dbReference>
<dbReference type="Pfam" id="PF10681">
    <property type="entry name" value="Rot1"/>
    <property type="match status" value="1"/>
</dbReference>
<feature type="signal peptide" evidence="11">
    <location>
        <begin position="1"/>
        <end position="16"/>
    </location>
</feature>
<evidence type="ECO:0000256" key="10">
    <source>
        <dbReference type="SAM" id="Phobius"/>
    </source>
</evidence>
<dbReference type="eggNOG" id="ENOG502QQTG">
    <property type="taxonomic scope" value="Eukaryota"/>
</dbReference>
<evidence type="ECO:0000256" key="7">
    <source>
        <dbReference type="ARBA" id="ARBA00022989"/>
    </source>
</evidence>
<sequence>MSSLLVFFVLAVKVCCIGIDGTWMSKSKTVITGPRIYDPVDELIYEPSLPGVCYSFDKDGYWEQAIYSVTSNPIEPKAPTAAIIWQHGKYTIHKDGSMSLKPYPSDGRKLFSDPSKSKESIYMRYNQEEKIDHFDIEYDYYYGKYKLQLYSFDGSKKQPLWLEYNPPMMLPTSVLNPTNEKEKNALANINRKLKRSIENIGKTQLTRVDWIDIWMFHIFSVLGLAMAVAALAYVLTMLSKTRRKYKLK</sequence>
<evidence type="ECO:0000256" key="2">
    <source>
        <dbReference type="ARBA" id="ARBA00007149"/>
    </source>
</evidence>
<keyword evidence="4 10" id="KW-0812">Transmembrane</keyword>
<dbReference type="KEGG" id="cten:18250498"/>
<comment type="similarity">
    <text evidence="2 9">Belongs to the ROT1 family.</text>
</comment>
<evidence type="ECO:0000256" key="1">
    <source>
        <dbReference type="ARBA" id="ARBA00004115"/>
    </source>
</evidence>
<proteinExistence type="inferred from homology"/>
<dbReference type="GO" id="GO:0006458">
    <property type="term" value="P:'de novo' protein folding"/>
    <property type="evidence" value="ECO:0007669"/>
    <property type="project" value="InterPro"/>
</dbReference>
<name>G3B939_CANTC</name>
<dbReference type="OrthoDB" id="5327821at2759"/>
<dbReference type="Proteomes" id="UP000000707">
    <property type="component" value="Unassembled WGS sequence"/>
</dbReference>
<evidence type="ECO:0000256" key="8">
    <source>
        <dbReference type="ARBA" id="ARBA00023136"/>
    </source>
</evidence>
<evidence type="ECO:0000256" key="4">
    <source>
        <dbReference type="ARBA" id="ARBA00022692"/>
    </source>
</evidence>
<organism evidence="13">
    <name type="scientific">Candida tenuis (strain ATCC 10573 / BCRC 21748 / CBS 615 / JCM 9827 / NBRC 10315 / NRRL Y-1498 / VKM Y-70)</name>
    <name type="common">Yeast</name>
    <name type="synonym">Yamadazyma tenuis</name>
    <dbReference type="NCBI Taxonomy" id="590646"/>
    <lineage>
        <taxon>Eukaryota</taxon>
        <taxon>Fungi</taxon>
        <taxon>Dikarya</taxon>
        <taxon>Ascomycota</taxon>
        <taxon>Saccharomycotina</taxon>
        <taxon>Pichiomycetes</taxon>
        <taxon>Debaryomycetaceae</taxon>
        <taxon>Yamadazyma</taxon>
    </lineage>
</organism>
<keyword evidence="5 11" id="KW-0732">Signal</keyword>
<dbReference type="PANTHER" id="PTHR28090:SF1">
    <property type="entry name" value="PROTEIN ROT1"/>
    <property type="match status" value="1"/>
</dbReference>
<evidence type="ECO:0000313" key="12">
    <source>
        <dbReference type="EMBL" id="EGV62455.1"/>
    </source>
</evidence>
<keyword evidence="6 9" id="KW-0256">Endoplasmic reticulum</keyword>
<evidence type="ECO:0000256" key="5">
    <source>
        <dbReference type="ARBA" id="ARBA00022729"/>
    </source>
</evidence>
<protein>
    <recommendedName>
        <fullName evidence="3 9">Protein ROT1</fullName>
    </recommendedName>
</protein>
<dbReference type="HOGENOM" id="CLU_071622_1_1_1"/>